<reference evidence="1" key="1">
    <citation type="submission" date="2021-02" db="EMBL/GenBank/DDBJ databases">
        <title>Strain Y2R2, a novel species of the genus Halomonas.</title>
        <authorList>
            <person name="Huang H."/>
        </authorList>
    </citation>
    <scope>NUCLEOTIDE SEQUENCE</scope>
    <source>
        <strain evidence="1">Y2R2</strain>
    </source>
</reference>
<dbReference type="AlphaFoldDB" id="A0A5C1NGW3"/>
<gene>
    <name evidence="1" type="ORF">E4T21_07785</name>
</gene>
<dbReference type="KEGG" id="hbh:E4T21_07785"/>
<keyword evidence="2" id="KW-1185">Reference proteome</keyword>
<evidence type="ECO:0000313" key="1">
    <source>
        <dbReference type="EMBL" id="QEM81455.1"/>
    </source>
</evidence>
<dbReference type="Pfam" id="PF04463">
    <property type="entry name" value="2-thiour_desulf"/>
    <property type="match status" value="1"/>
</dbReference>
<dbReference type="PANTHER" id="PTHR30087">
    <property type="entry name" value="INNER MEMBRANE PROTEIN"/>
    <property type="match status" value="1"/>
</dbReference>
<accession>A0A5C1NGW3</accession>
<name>A0A5C1NGW3_9GAMM</name>
<proteinExistence type="predicted"/>
<evidence type="ECO:0000313" key="2">
    <source>
        <dbReference type="Proteomes" id="UP000324285"/>
    </source>
</evidence>
<organism evidence="1 2">
    <name type="scientific">Halomonas binhaiensis</name>
    <dbReference type="NCBI Taxonomy" id="2562282"/>
    <lineage>
        <taxon>Bacteria</taxon>
        <taxon>Pseudomonadati</taxon>
        <taxon>Pseudomonadota</taxon>
        <taxon>Gammaproteobacteria</taxon>
        <taxon>Oceanospirillales</taxon>
        <taxon>Halomonadaceae</taxon>
        <taxon>Halomonas</taxon>
    </lineage>
</organism>
<dbReference type="InterPro" id="IPR007553">
    <property type="entry name" value="2-thiour_desulf"/>
</dbReference>
<dbReference type="EMBL" id="CP038437">
    <property type="protein sequence ID" value="QEM81455.1"/>
    <property type="molecule type" value="Genomic_DNA"/>
</dbReference>
<sequence>MPIPYDNEPHTEGARILVSACLLGEPVRYDAGHKRLLDERLAHWRMEGRLVPVCPEVAAGLPTPRPAAEILGGSGVDVLAGRAHLVTQEGDDPTDAFRRGAELALAIAQRHHCRLALLTEGSPSCGSSTIYDGNLQGVKRPGEGVTTALLRAHGITVYSPDQLDELTQHLERL</sequence>
<dbReference type="RefSeq" id="WP_149284466.1">
    <property type="nucleotide sequence ID" value="NZ_CP038437.2"/>
</dbReference>
<protein>
    <submittedName>
        <fullName evidence="1">DUF523 domain-containing protein</fullName>
    </submittedName>
</protein>
<dbReference type="OrthoDB" id="495783at2"/>
<dbReference type="Proteomes" id="UP000324285">
    <property type="component" value="Chromosome"/>
</dbReference>
<dbReference type="PANTHER" id="PTHR30087:SF1">
    <property type="entry name" value="HYPOTHETICAL CYTOSOLIC PROTEIN"/>
    <property type="match status" value="1"/>
</dbReference>